<evidence type="ECO:0000256" key="6">
    <source>
        <dbReference type="ARBA" id="ARBA00023004"/>
    </source>
</evidence>
<proteinExistence type="inferred from homology"/>
<evidence type="ECO:0000256" key="9">
    <source>
        <dbReference type="RuleBase" id="RU000461"/>
    </source>
</evidence>
<protein>
    <recommendedName>
        <fullName evidence="15">Cytochrome P450 monooxygenase</fullName>
    </recommendedName>
</protein>
<dbReference type="GO" id="GO:0004497">
    <property type="term" value="F:monooxygenase activity"/>
    <property type="evidence" value="ECO:0007669"/>
    <property type="project" value="UniProtKB-KW"/>
</dbReference>
<dbReference type="AlphaFoldDB" id="A0AAD4I3G0"/>
<keyword evidence="5 9" id="KW-0560">Oxidoreductase</keyword>
<organism evidence="13 14">
    <name type="scientific">Staphylotrichum longicolle</name>
    <dbReference type="NCBI Taxonomy" id="669026"/>
    <lineage>
        <taxon>Eukaryota</taxon>
        <taxon>Fungi</taxon>
        <taxon>Dikarya</taxon>
        <taxon>Ascomycota</taxon>
        <taxon>Pezizomycotina</taxon>
        <taxon>Sordariomycetes</taxon>
        <taxon>Sordariomycetidae</taxon>
        <taxon>Sordariales</taxon>
        <taxon>Chaetomiaceae</taxon>
        <taxon>Staphylotrichum</taxon>
    </lineage>
</organism>
<keyword evidence="3 8" id="KW-0349">Heme</keyword>
<comment type="similarity">
    <text evidence="2 9">Belongs to the cytochrome P450 family.</text>
</comment>
<evidence type="ECO:0000256" key="4">
    <source>
        <dbReference type="ARBA" id="ARBA00022723"/>
    </source>
</evidence>
<evidence type="ECO:0000256" key="2">
    <source>
        <dbReference type="ARBA" id="ARBA00010617"/>
    </source>
</evidence>
<feature type="region of interest" description="Disordered" evidence="11">
    <location>
        <begin position="96"/>
        <end position="120"/>
    </location>
</feature>
<evidence type="ECO:0000313" key="14">
    <source>
        <dbReference type="Proteomes" id="UP001197093"/>
    </source>
</evidence>
<evidence type="ECO:0000313" key="13">
    <source>
        <dbReference type="EMBL" id="KAG7294167.1"/>
    </source>
</evidence>
<evidence type="ECO:0000256" key="11">
    <source>
        <dbReference type="SAM" id="MobiDB-lite"/>
    </source>
</evidence>
<feature type="compositionally biased region" description="Gly residues" evidence="11">
    <location>
        <begin position="111"/>
        <end position="120"/>
    </location>
</feature>
<comment type="cofactor">
    <cofactor evidence="1 8">
        <name>heme</name>
        <dbReference type="ChEBI" id="CHEBI:30413"/>
    </cofactor>
</comment>
<dbReference type="PRINTS" id="PR00385">
    <property type="entry name" value="P450"/>
</dbReference>
<evidence type="ECO:0000256" key="7">
    <source>
        <dbReference type="ARBA" id="ARBA00023033"/>
    </source>
</evidence>
<dbReference type="Gene3D" id="1.10.630.10">
    <property type="entry name" value="Cytochrome P450"/>
    <property type="match status" value="1"/>
</dbReference>
<evidence type="ECO:0008006" key="15">
    <source>
        <dbReference type="Google" id="ProtNLM"/>
    </source>
</evidence>
<dbReference type="InterPro" id="IPR050121">
    <property type="entry name" value="Cytochrome_P450_monoxygenase"/>
</dbReference>
<dbReference type="CDD" id="cd11058">
    <property type="entry name" value="CYP60B-like"/>
    <property type="match status" value="1"/>
</dbReference>
<keyword evidence="7 9" id="KW-0503">Monooxygenase</keyword>
<keyword evidence="4 8" id="KW-0479">Metal-binding</keyword>
<dbReference type="PANTHER" id="PTHR24305">
    <property type="entry name" value="CYTOCHROME P450"/>
    <property type="match status" value="1"/>
</dbReference>
<keyword evidence="10" id="KW-0175">Coiled coil</keyword>
<keyword evidence="6 8" id="KW-0408">Iron</keyword>
<sequence length="516" mass="57954">MALLNLTPWQLLALIPISLTIYVALSIAYNLFLHPLRHFPGPLPMRATRWAFSLRHMAGTLPFDVLALHKRYGPVVRVAPNELAFADPRAWRDIMGHRPGQGSSSTTSSSGGDGDGGAGAGGAGEMLKWDKFYMPVEGVPRDIVNAGREEHALLRRTMAHGFSERSMREQQPLIKGYVDLLVRKLREKGEGGGKVDMAAWYNYTTFDVIGDLAFGESFGCLDNSDYHPWVKAIFEVARAGTVFQTLAHYPILVKLLLALIPTKFLEEREKHMKMTLEKLKRRMEAGKERADLVEGLLKRADEWGLTLEKLQANSAILIIGGSETTATLLSGVTYFLLTNPEAMKRLTAEIRGAFRTEDEIDFASVSTLPYLLACLDEALRMYPPVPVGLPRVVPKGGATIAGHYVPETTVVAVHQWAMYHNDDHFKDPFVYHPERWLGDPAFADDHKEAFQPFHVGPRNCIGKNLAYIEMRLILARVLWNFDLQIAEDSLDWMSKQRIYNLWEKGKLNVYLTPVAK</sequence>
<feature type="coiled-coil region" evidence="10">
    <location>
        <begin position="262"/>
        <end position="296"/>
    </location>
</feature>
<dbReference type="EMBL" id="JAHCVI010000001">
    <property type="protein sequence ID" value="KAG7294167.1"/>
    <property type="molecule type" value="Genomic_DNA"/>
</dbReference>
<dbReference type="PANTHER" id="PTHR24305:SF230">
    <property type="entry name" value="P450, PUTATIVE (EUROFUNG)-RELATED"/>
    <property type="match status" value="1"/>
</dbReference>
<evidence type="ECO:0000256" key="8">
    <source>
        <dbReference type="PIRSR" id="PIRSR602401-1"/>
    </source>
</evidence>
<dbReference type="Proteomes" id="UP001197093">
    <property type="component" value="Unassembled WGS sequence"/>
</dbReference>
<keyword evidence="12" id="KW-0472">Membrane</keyword>
<evidence type="ECO:0000256" key="12">
    <source>
        <dbReference type="SAM" id="Phobius"/>
    </source>
</evidence>
<evidence type="ECO:0000256" key="5">
    <source>
        <dbReference type="ARBA" id="ARBA00023002"/>
    </source>
</evidence>
<keyword evidence="12" id="KW-0812">Transmembrane</keyword>
<dbReference type="PROSITE" id="PS00086">
    <property type="entry name" value="CYTOCHROME_P450"/>
    <property type="match status" value="1"/>
</dbReference>
<accession>A0AAD4I3G0</accession>
<comment type="caution">
    <text evidence="13">The sequence shown here is derived from an EMBL/GenBank/DDBJ whole genome shotgun (WGS) entry which is preliminary data.</text>
</comment>
<dbReference type="SUPFAM" id="SSF48264">
    <property type="entry name" value="Cytochrome P450"/>
    <property type="match status" value="1"/>
</dbReference>
<evidence type="ECO:0000256" key="3">
    <source>
        <dbReference type="ARBA" id="ARBA00022617"/>
    </source>
</evidence>
<evidence type="ECO:0000256" key="1">
    <source>
        <dbReference type="ARBA" id="ARBA00001971"/>
    </source>
</evidence>
<keyword evidence="12" id="KW-1133">Transmembrane helix</keyword>
<dbReference type="GO" id="GO:0005506">
    <property type="term" value="F:iron ion binding"/>
    <property type="evidence" value="ECO:0007669"/>
    <property type="project" value="InterPro"/>
</dbReference>
<dbReference type="InterPro" id="IPR002401">
    <property type="entry name" value="Cyt_P450_E_grp-I"/>
</dbReference>
<dbReference type="Pfam" id="PF00067">
    <property type="entry name" value="p450"/>
    <property type="match status" value="1"/>
</dbReference>
<name>A0AAD4I3G0_9PEZI</name>
<reference evidence="13" key="1">
    <citation type="submission" date="2023-02" db="EMBL/GenBank/DDBJ databases">
        <authorList>
            <person name="Palmer J.M."/>
        </authorList>
    </citation>
    <scope>NUCLEOTIDE SEQUENCE</scope>
    <source>
        <strain evidence="13">FW57</strain>
    </source>
</reference>
<dbReference type="InterPro" id="IPR001128">
    <property type="entry name" value="Cyt_P450"/>
</dbReference>
<dbReference type="GO" id="GO:0016705">
    <property type="term" value="F:oxidoreductase activity, acting on paired donors, with incorporation or reduction of molecular oxygen"/>
    <property type="evidence" value="ECO:0007669"/>
    <property type="project" value="InterPro"/>
</dbReference>
<dbReference type="PRINTS" id="PR00463">
    <property type="entry name" value="EP450I"/>
</dbReference>
<dbReference type="InterPro" id="IPR036396">
    <property type="entry name" value="Cyt_P450_sf"/>
</dbReference>
<evidence type="ECO:0000256" key="10">
    <source>
        <dbReference type="SAM" id="Coils"/>
    </source>
</evidence>
<keyword evidence="14" id="KW-1185">Reference proteome</keyword>
<feature type="transmembrane region" description="Helical" evidence="12">
    <location>
        <begin position="12"/>
        <end position="32"/>
    </location>
</feature>
<dbReference type="GO" id="GO:0020037">
    <property type="term" value="F:heme binding"/>
    <property type="evidence" value="ECO:0007669"/>
    <property type="project" value="InterPro"/>
</dbReference>
<dbReference type="InterPro" id="IPR017972">
    <property type="entry name" value="Cyt_P450_CS"/>
</dbReference>
<feature type="binding site" description="axial binding residue" evidence="8">
    <location>
        <position position="460"/>
    </location>
    <ligand>
        <name>heme</name>
        <dbReference type="ChEBI" id="CHEBI:30413"/>
    </ligand>
    <ligandPart>
        <name>Fe</name>
        <dbReference type="ChEBI" id="CHEBI:18248"/>
    </ligandPart>
</feature>
<gene>
    <name evidence="13" type="ORF">NEMBOFW57_004236</name>
</gene>